<reference evidence="5" key="1">
    <citation type="submission" date="2020-11" db="EMBL/GenBank/DDBJ databases">
        <title>Azospira inquinata sp. nov.</title>
        <authorList>
            <person name="Moe W.M."/>
            <person name="Mikes M.C."/>
        </authorList>
    </citation>
    <scope>NUCLEOTIDE SEQUENCE</scope>
    <source>
        <strain evidence="5">Azo-3</strain>
    </source>
</reference>
<sequence>MDLGAKVGGFGLAWLLLVAACMAAAEPALRGPAFYVGLTVTALGWFGLALLFTRRIGESSARQSASAAPETAPVLGRVGSALQESCQTGLSQCSDALQELARARKIVADAITQLVNSFQEMNNQAQRQLALGQGIMGAGDDPAREGTDFAALTHQAAATLDEFVDRVSANAALAQQLVTLTARLSEQMGQITGMLGEIEGISKQTNLLALNAAIEAARAGEAGRGFAVVADEVRDLSSHTAHFSQQIRDQLGQMGHYIDDTQSAIQQIAALDMGVAERSKAGVAEAMGRIEEVHGRTSGAVGELRQIAGQMQACSAQAVLSLQFQDLVSQLLSHVEKRIGDGSQLLTAQAQMARALGDGAGAEAGLAALDRLVQDVQQNRRQAPVGQDGLTSGAVELF</sequence>
<dbReference type="InterPro" id="IPR004089">
    <property type="entry name" value="MCPsignal_dom"/>
</dbReference>
<gene>
    <name evidence="5" type="ORF">Azoinq_10990</name>
</gene>
<dbReference type="KEGG" id="aiq:Azoinq_10990"/>
<dbReference type="RefSeq" id="WP_216129136.1">
    <property type="nucleotide sequence ID" value="NZ_CP064782.1"/>
</dbReference>
<keyword evidence="3" id="KW-0812">Transmembrane</keyword>
<dbReference type="Pfam" id="PF00015">
    <property type="entry name" value="MCPsignal"/>
    <property type="match status" value="1"/>
</dbReference>
<dbReference type="PROSITE" id="PS51257">
    <property type="entry name" value="PROKAR_LIPOPROTEIN"/>
    <property type="match status" value="1"/>
</dbReference>
<feature type="domain" description="Methyl-accepting transducer" evidence="4">
    <location>
        <begin position="96"/>
        <end position="326"/>
    </location>
</feature>
<dbReference type="GO" id="GO:0007165">
    <property type="term" value="P:signal transduction"/>
    <property type="evidence" value="ECO:0007669"/>
    <property type="project" value="UniProtKB-KW"/>
</dbReference>
<dbReference type="PANTHER" id="PTHR32089:SF112">
    <property type="entry name" value="LYSOZYME-LIKE PROTEIN-RELATED"/>
    <property type="match status" value="1"/>
</dbReference>
<protein>
    <submittedName>
        <fullName evidence="5">Chemotaxis protein</fullName>
    </submittedName>
</protein>
<dbReference type="GO" id="GO:0016020">
    <property type="term" value="C:membrane"/>
    <property type="evidence" value="ECO:0007669"/>
    <property type="project" value="InterPro"/>
</dbReference>
<keyword evidence="3" id="KW-0472">Membrane</keyword>
<dbReference type="Proteomes" id="UP000683428">
    <property type="component" value="Chromosome"/>
</dbReference>
<dbReference type="SMART" id="SM00283">
    <property type="entry name" value="MA"/>
    <property type="match status" value="1"/>
</dbReference>
<evidence type="ECO:0000256" key="2">
    <source>
        <dbReference type="PROSITE-ProRule" id="PRU00284"/>
    </source>
</evidence>
<dbReference type="EMBL" id="CP064782">
    <property type="protein sequence ID" value="QWT48378.1"/>
    <property type="molecule type" value="Genomic_DNA"/>
</dbReference>
<evidence type="ECO:0000256" key="1">
    <source>
        <dbReference type="ARBA" id="ARBA00023224"/>
    </source>
</evidence>
<evidence type="ECO:0000313" key="6">
    <source>
        <dbReference type="Proteomes" id="UP000683428"/>
    </source>
</evidence>
<keyword evidence="6" id="KW-1185">Reference proteome</keyword>
<keyword evidence="1 2" id="KW-0807">Transducer</keyword>
<organism evidence="5 6">
    <name type="scientific">Azospira inquinata</name>
    <dbReference type="NCBI Taxonomy" id="2785627"/>
    <lineage>
        <taxon>Bacteria</taxon>
        <taxon>Pseudomonadati</taxon>
        <taxon>Pseudomonadota</taxon>
        <taxon>Betaproteobacteria</taxon>
        <taxon>Rhodocyclales</taxon>
        <taxon>Rhodocyclaceae</taxon>
        <taxon>Azospira</taxon>
    </lineage>
</organism>
<keyword evidence="3" id="KW-1133">Transmembrane helix</keyword>
<dbReference type="PANTHER" id="PTHR32089">
    <property type="entry name" value="METHYL-ACCEPTING CHEMOTAXIS PROTEIN MCPB"/>
    <property type="match status" value="1"/>
</dbReference>
<evidence type="ECO:0000313" key="5">
    <source>
        <dbReference type="EMBL" id="QWT48378.1"/>
    </source>
</evidence>
<feature type="transmembrane region" description="Helical" evidence="3">
    <location>
        <begin position="33"/>
        <end position="52"/>
    </location>
</feature>
<accession>A0A975XU31</accession>
<evidence type="ECO:0000259" key="4">
    <source>
        <dbReference type="PROSITE" id="PS50111"/>
    </source>
</evidence>
<dbReference type="PROSITE" id="PS50111">
    <property type="entry name" value="CHEMOTAXIS_TRANSDUC_2"/>
    <property type="match status" value="1"/>
</dbReference>
<evidence type="ECO:0000256" key="3">
    <source>
        <dbReference type="SAM" id="Phobius"/>
    </source>
</evidence>
<name>A0A975XU31_9RHOO</name>
<dbReference type="AlphaFoldDB" id="A0A975XU31"/>
<proteinExistence type="predicted"/>